<feature type="compositionally biased region" description="Basic and acidic residues" evidence="8">
    <location>
        <begin position="461"/>
        <end position="472"/>
    </location>
</feature>
<feature type="region of interest" description="Disordered" evidence="8">
    <location>
        <begin position="436"/>
        <end position="472"/>
    </location>
</feature>
<feature type="compositionally biased region" description="Basic and acidic residues" evidence="8">
    <location>
        <begin position="262"/>
        <end position="280"/>
    </location>
</feature>
<dbReference type="CDD" id="cd14282">
    <property type="entry name" value="UBA_TDRD3"/>
    <property type="match status" value="1"/>
</dbReference>
<feature type="compositionally biased region" description="Polar residues" evidence="8">
    <location>
        <begin position="613"/>
        <end position="622"/>
    </location>
</feature>
<dbReference type="GO" id="GO:0005737">
    <property type="term" value="C:cytoplasm"/>
    <property type="evidence" value="ECO:0007669"/>
    <property type="project" value="UniProtKB-SubCell"/>
</dbReference>
<evidence type="ECO:0000256" key="2">
    <source>
        <dbReference type="ARBA" id="ARBA00004496"/>
    </source>
</evidence>
<proteinExistence type="predicted"/>
<dbReference type="GO" id="GO:0006325">
    <property type="term" value="P:chromatin organization"/>
    <property type="evidence" value="ECO:0007669"/>
    <property type="project" value="UniProtKB-KW"/>
</dbReference>
<gene>
    <name evidence="11" type="ORF">chiPu_0008313</name>
</gene>
<dbReference type="OrthoDB" id="434939at2759"/>
<evidence type="ECO:0000256" key="3">
    <source>
        <dbReference type="ARBA" id="ARBA00013421"/>
    </source>
</evidence>
<evidence type="ECO:0000256" key="6">
    <source>
        <dbReference type="ARBA" id="ARBA00023242"/>
    </source>
</evidence>
<dbReference type="InterPro" id="IPR013894">
    <property type="entry name" value="RMI1_OB"/>
</dbReference>
<dbReference type="SUPFAM" id="SSF63748">
    <property type="entry name" value="Tudor/PWWP/MBT"/>
    <property type="match status" value="1"/>
</dbReference>
<keyword evidence="12" id="KW-1185">Reference proteome</keyword>
<dbReference type="AlphaFoldDB" id="A0A401SHP5"/>
<reference evidence="11 12" key="1">
    <citation type="journal article" date="2018" name="Nat. Ecol. Evol.">
        <title>Shark genomes provide insights into elasmobranch evolution and the origin of vertebrates.</title>
        <authorList>
            <person name="Hara Y"/>
            <person name="Yamaguchi K"/>
            <person name="Onimaru K"/>
            <person name="Kadota M"/>
            <person name="Koyanagi M"/>
            <person name="Keeley SD"/>
            <person name="Tatsumi K"/>
            <person name="Tanaka K"/>
            <person name="Motone F"/>
            <person name="Kageyama Y"/>
            <person name="Nozu R"/>
            <person name="Adachi N"/>
            <person name="Nishimura O"/>
            <person name="Nakagawa R"/>
            <person name="Tanegashima C"/>
            <person name="Kiyatake I"/>
            <person name="Matsumoto R"/>
            <person name="Murakumo K"/>
            <person name="Nishida K"/>
            <person name="Terakita A"/>
            <person name="Kuratani S"/>
            <person name="Sato K"/>
            <person name="Hyodo S Kuraku.S."/>
        </authorList>
    </citation>
    <scope>NUCLEOTIDE SEQUENCE [LARGE SCALE GENOMIC DNA]</scope>
</reference>
<feature type="compositionally biased region" description="Polar residues" evidence="8">
    <location>
        <begin position="359"/>
        <end position="368"/>
    </location>
</feature>
<evidence type="ECO:0000256" key="7">
    <source>
        <dbReference type="ARBA" id="ARBA00035105"/>
    </source>
</evidence>
<dbReference type="InterPro" id="IPR042470">
    <property type="entry name" value="RMI1_N_C_sf"/>
</dbReference>
<sequence>MADPDPGLALAQEGWYLSPEGIEACTTTTTTKVDVKDIIRVALNSDLRAIGKKFLPNEINSGRVEQLEGPCVLQLQKIRNISAPKDHEESQAAPRMLRVQLTDGNVNCIGIEFNHLSKISLNTPPGTKVRLFGTVKIRNGFLLLSDANIFVLGGEVDQLIEKWALQRSLAKYNRSNIGTEGGPPPFVPFGQKCLTRDQVDSRDLDKRKTLQVSNTQKTGGDDEFEKQRIAAIAEISKNKEAKIFGGGSNVRSNLNSSGAGTKNKDPFQKNREEKYTKADGKPEGVYRELVDERALQNITEMGFSKEEARQALMDHSNNLENALNFLINSNKAPPAMHNPPARGKGRGRGRSRPEDDDNLTNARPSAPSTLFDFLESKMSSLSVEESKMQLAHHPSTDKSIGMKGSQHKNAPWSNDRPQKHDRPPRFQRENVIARQALENHGTQRGRGPERYNSTGSNQWIDDGRRGGKHYPGNERLRDYEQQISHLTHESARKTKGESQINKLGDVLGSLDFKGSQIKKEHLDNSGQQRGKFENQRHNYNTFNDRKGIELSQVIGSGISGNVKNSRDLNLHVDNTSTRIVDSCNISNGQLEDSFLRRRTGPIKSSEPSHSKFTEYSQSNNGIYDSGSKKRTGPIKPERTWERPYETDYPSSAVSNKSQLSDWRPGDQCLALYWEDNKFYRAVIQALHPSGVTAVVMFRDYGNYEEVLLSNIKPLQEEFWNVLLE</sequence>
<dbReference type="InterPro" id="IPR041915">
    <property type="entry name" value="UBA_TDRD3"/>
</dbReference>
<dbReference type="SUPFAM" id="SSF46934">
    <property type="entry name" value="UBA-like"/>
    <property type="match status" value="1"/>
</dbReference>
<evidence type="ECO:0000256" key="1">
    <source>
        <dbReference type="ARBA" id="ARBA00004123"/>
    </source>
</evidence>
<feature type="region of interest" description="Disordered" evidence="8">
    <location>
        <begin position="249"/>
        <end position="280"/>
    </location>
</feature>
<dbReference type="InterPro" id="IPR009060">
    <property type="entry name" value="UBA-like_sf"/>
</dbReference>
<dbReference type="Proteomes" id="UP000287033">
    <property type="component" value="Unassembled WGS sequence"/>
</dbReference>
<feature type="region of interest" description="Disordered" evidence="8">
    <location>
        <begin position="329"/>
        <end position="369"/>
    </location>
</feature>
<comment type="subcellular location">
    <subcellularLocation>
        <location evidence="2">Cytoplasm</location>
    </subcellularLocation>
    <subcellularLocation>
        <location evidence="1">Nucleus</location>
    </subcellularLocation>
</comment>
<evidence type="ECO:0000259" key="9">
    <source>
        <dbReference type="PROSITE" id="PS50030"/>
    </source>
</evidence>
<accession>A0A401SHP5</accession>
<name>A0A401SHP5_CHIPU</name>
<feature type="compositionally biased region" description="Polar residues" evidence="8">
    <location>
        <begin position="249"/>
        <end position="260"/>
    </location>
</feature>
<dbReference type="InterPro" id="IPR015940">
    <property type="entry name" value="UBA"/>
</dbReference>
<dbReference type="Gene3D" id="1.10.8.10">
    <property type="entry name" value="DNA helicase RuvA subunit, C-terminal domain"/>
    <property type="match status" value="1"/>
</dbReference>
<dbReference type="PANTHER" id="PTHR13681:SF24">
    <property type="entry name" value="TUDOR DOMAIN-CONTAINING PROTEIN 3"/>
    <property type="match status" value="1"/>
</dbReference>
<dbReference type="CDD" id="cd20413">
    <property type="entry name" value="Tudor_TDRD3"/>
    <property type="match status" value="1"/>
</dbReference>
<evidence type="ECO:0000256" key="4">
    <source>
        <dbReference type="ARBA" id="ARBA00022490"/>
    </source>
</evidence>
<evidence type="ECO:0000259" key="10">
    <source>
        <dbReference type="PROSITE" id="PS50304"/>
    </source>
</evidence>
<evidence type="ECO:0000313" key="11">
    <source>
        <dbReference type="EMBL" id="GCC29870.1"/>
    </source>
</evidence>
<protein>
    <recommendedName>
        <fullName evidence="3">Tudor domain-containing protein 3</fullName>
    </recommendedName>
</protein>
<keyword evidence="5" id="KW-0156">Chromatin regulator</keyword>
<feature type="region of interest" description="Disordered" evidence="8">
    <location>
        <begin position="598"/>
        <end position="656"/>
    </location>
</feature>
<dbReference type="Gene3D" id="2.30.30.140">
    <property type="match status" value="1"/>
</dbReference>
<feature type="region of interest" description="Disordered" evidence="8">
    <location>
        <begin position="384"/>
        <end position="424"/>
    </location>
</feature>
<dbReference type="Pfam" id="PF22562">
    <property type="entry name" value="UBA_7"/>
    <property type="match status" value="1"/>
</dbReference>
<comment type="caution">
    <text evidence="11">The sequence shown here is derived from an EMBL/GenBank/DDBJ whole genome shotgun (WGS) entry which is preliminary data.</text>
</comment>
<feature type="domain" description="Tudor" evidence="10">
    <location>
        <begin position="661"/>
        <end position="721"/>
    </location>
</feature>
<dbReference type="InterPro" id="IPR002999">
    <property type="entry name" value="Tudor"/>
</dbReference>
<dbReference type="PROSITE" id="PS50030">
    <property type="entry name" value="UBA"/>
    <property type="match status" value="1"/>
</dbReference>
<dbReference type="PROSITE" id="PS50304">
    <property type="entry name" value="TUDOR"/>
    <property type="match status" value="1"/>
</dbReference>
<keyword evidence="4" id="KW-0963">Cytoplasm</keyword>
<dbReference type="Gene3D" id="2.40.50.770">
    <property type="entry name" value="RecQ-mediated genome instability protein Rmi1, C-terminal domain"/>
    <property type="match status" value="1"/>
</dbReference>
<dbReference type="STRING" id="137246.A0A401SHP5"/>
<dbReference type="SMART" id="SM00165">
    <property type="entry name" value="UBA"/>
    <property type="match status" value="1"/>
</dbReference>
<dbReference type="PANTHER" id="PTHR13681">
    <property type="entry name" value="SURVIVAL OF MOTOR NEURON-RELATED-SPLICING FACTOR 30-RELATED"/>
    <property type="match status" value="1"/>
</dbReference>
<dbReference type="Pfam" id="PF00567">
    <property type="entry name" value="TUDOR"/>
    <property type="match status" value="1"/>
</dbReference>
<dbReference type="SMART" id="SM01161">
    <property type="entry name" value="DUF1767"/>
    <property type="match status" value="1"/>
</dbReference>
<dbReference type="SMART" id="SM00333">
    <property type="entry name" value="TUDOR"/>
    <property type="match status" value="1"/>
</dbReference>
<dbReference type="Pfam" id="PF08585">
    <property type="entry name" value="RMI1_N_C"/>
    <property type="match status" value="1"/>
</dbReference>
<dbReference type="OMA" id="GGHDKPN"/>
<feature type="domain" description="UBA" evidence="9">
    <location>
        <begin position="289"/>
        <end position="329"/>
    </location>
</feature>
<dbReference type="InterPro" id="IPR047379">
    <property type="entry name" value="Tudor_TDRD3"/>
</dbReference>
<dbReference type="GO" id="GO:0005634">
    <property type="term" value="C:nucleus"/>
    <property type="evidence" value="ECO:0007669"/>
    <property type="project" value="UniProtKB-SubCell"/>
</dbReference>
<evidence type="ECO:0000256" key="8">
    <source>
        <dbReference type="SAM" id="MobiDB-lite"/>
    </source>
</evidence>
<evidence type="ECO:0000313" key="12">
    <source>
        <dbReference type="Proteomes" id="UP000287033"/>
    </source>
</evidence>
<dbReference type="EMBL" id="BEZZ01000270">
    <property type="protein sequence ID" value="GCC29870.1"/>
    <property type="molecule type" value="Genomic_DNA"/>
</dbReference>
<comment type="function">
    <text evidence="7">Scaffolding protein that specifically recognizes and binds dimethylarginine-containing proteins. Plays a role in the regulation of translation of target mRNAs by binding Arg/Gly-rich motifs (GAR) in dimethylarginine-containing proteins. In nucleus, acts as a coactivator: recognizes and binds asymmetric dimethylation on the core histone tails associated with transcriptional activation (H3R17me2a and H4R3me2a) and recruits proteins at these arginine-methylated loci. In cytoplasm, acts as an antiviral factor that participates in the assembly of stress granules together with G3BP1.</text>
</comment>
<evidence type="ECO:0000256" key="5">
    <source>
        <dbReference type="ARBA" id="ARBA00022853"/>
    </source>
</evidence>
<feature type="compositionally biased region" description="Basic and acidic residues" evidence="8">
    <location>
        <begin position="635"/>
        <end position="645"/>
    </location>
</feature>
<keyword evidence="6" id="KW-0539">Nucleus</keyword>
<organism evidence="11 12">
    <name type="scientific">Chiloscyllium punctatum</name>
    <name type="common">Brownbanded bambooshark</name>
    <name type="synonym">Hemiscyllium punctatum</name>
    <dbReference type="NCBI Taxonomy" id="137246"/>
    <lineage>
        <taxon>Eukaryota</taxon>
        <taxon>Metazoa</taxon>
        <taxon>Chordata</taxon>
        <taxon>Craniata</taxon>
        <taxon>Vertebrata</taxon>
        <taxon>Chondrichthyes</taxon>
        <taxon>Elasmobranchii</taxon>
        <taxon>Galeomorphii</taxon>
        <taxon>Galeoidea</taxon>
        <taxon>Orectolobiformes</taxon>
        <taxon>Hemiscylliidae</taxon>
        <taxon>Chiloscyllium</taxon>
    </lineage>
</organism>